<evidence type="ECO:0000313" key="4">
    <source>
        <dbReference type="EMBL" id="SSX02143.1"/>
    </source>
</evidence>
<dbReference type="InterPro" id="IPR010565">
    <property type="entry name" value="Muskelin_N"/>
</dbReference>
<dbReference type="SMART" id="SM00667">
    <property type="entry name" value="LisH"/>
    <property type="match status" value="1"/>
</dbReference>
<dbReference type="AlphaFoldDB" id="A0A336KGX1"/>
<dbReference type="Pfam" id="PF24981">
    <property type="entry name" value="Beta-prop_ATRN-LZTR1"/>
    <property type="match status" value="1"/>
</dbReference>
<gene>
    <name evidence="4" type="primary">CSON006912</name>
</gene>
<dbReference type="EMBL" id="UFQS01000259">
    <property type="protein sequence ID" value="SSX02143.1"/>
    <property type="molecule type" value="Genomic_DNA"/>
</dbReference>
<dbReference type="InterPro" id="IPR006594">
    <property type="entry name" value="LisH"/>
</dbReference>
<sequence length="769" mass="88932">MDFQEIKKLEYDIHKYTSFSTTYLPENIREDQSSNQTSRWSSSSNNPPQYLILKLQRPSIVKKVKFGKYEKAHVCNLKKFKIYGGLDETCAVLLLESGLKNDAIPEVFDLRYRTSSGELLPIRYIKIMPLLTFGPSFNFSIWYLEFLGNDDAIFVSSSLKTYNIEREAEIIRLCLKYFRQQGYDRAFNALQEQTNVQLESPIIQELHNNLVIDGNFNETEKQIEYLINNGLMDEYLSCQPYNVTWKSLQTGTNKPGKRGGHQLCLDPINRLIYLYGGWNGCEDLSDLWVYDISNSQWTLIHENSEEFGGPAARACHKMVFDTHNSQIFMIGKYIESSARTKAKLTSDFYLYDTKSQTWFLICDDTKSVGGPDLIYDHQLAIDSERRTIYVFGGRILTCSNSDEINSDQYYSGLYEYNISNNVWTLLLVDCAHPTAALPEVNSIKSRITHSMLFHDKNRKLYIFGGQRGKEYMTDFITYDVDTQEVSHILSDNSNNDTKNGPQAGLTQRATIDTDRDEIYVLTSLSKGKERRGDMDLNSLWMFSLKTLEWSCVYRSDEHKELSPSSPCPRYAHQLVYEPKSKVHYLFGGNPGINWKSNLRLDDFWSLYLIKPNHESALQKCRYLIRTQEYEELVKQDPIRGLHYLQTHLYKAIDRENQEQVNAFHKLATLLFKLDSLGSKKEFNVAPSPSTEDQFQLISIDSPGSSNMMSPCSSMDLYAYNIDQVTKITNQKQNDAEVKRGRYIVYNKLIEFLPQKMCQPKSNLTDFILV</sequence>
<dbReference type="SUPFAM" id="SSF117281">
    <property type="entry name" value="Kelch motif"/>
    <property type="match status" value="1"/>
</dbReference>
<dbReference type="InterPro" id="IPR000421">
    <property type="entry name" value="FA58C"/>
</dbReference>
<evidence type="ECO:0000259" key="3">
    <source>
        <dbReference type="PROSITE" id="PS50022"/>
    </source>
</evidence>
<dbReference type="InterPro" id="IPR056737">
    <property type="entry name" value="Beta-prop_ATRN-MKLN-like"/>
</dbReference>
<name>A0A336KGX1_CULSO</name>
<dbReference type="VEuPathDB" id="VectorBase:CSON006912"/>
<dbReference type="GO" id="GO:0005737">
    <property type="term" value="C:cytoplasm"/>
    <property type="evidence" value="ECO:0007669"/>
    <property type="project" value="TreeGrafter"/>
</dbReference>
<reference evidence="5" key="2">
    <citation type="submission" date="2018-07" db="EMBL/GenBank/DDBJ databases">
        <authorList>
            <person name="Quirk P.G."/>
            <person name="Krulwich T.A."/>
        </authorList>
    </citation>
    <scope>NUCLEOTIDE SEQUENCE</scope>
</reference>
<dbReference type="Gene3D" id="2.120.10.80">
    <property type="entry name" value="Kelch-type beta propeller"/>
    <property type="match status" value="2"/>
</dbReference>
<dbReference type="InterPro" id="IPR052456">
    <property type="entry name" value="CTLH_complex_component"/>
</dbReference>
<reference evidence="4" key="1">
    <citation type="submission" date="2018-04" db="EMBL/GenBank/DDBJ databases">
        <authorList>
            <person name="Go L.Y."/>
            <person name="Mitchell J.A."/>
        </authorList>
    </citation>
    <scope>NUCLEOTIDE SEQUENCE</scope>
    <source>
        <tissue evidence="4">Whole organism</tissue>
    </source>
</reference>
<dbReference type="Gene3D" id="2.60.120.260">
    <property type="entry name" value="Galactose-binding domain-like"/>
    <property type="match status" value="1"/>
</dbReference>
<dbReference type="Pfam" id="PF06588">
    <property type="entry name" value="Muskelin_N"/>
    <property type="match status" value="1"/>
</dbReference>
<proteinExistence type="predicted"/>
<accession>A0A336KGX1</accession>
<dbReference type="PROSITE" id="PS50896">
    <property type="entry name" value="LISH"/>
    <property type="match status" value="1"/>
</dbReference>
<dbReference type="SUPFAM" id="SSF49785">
    <property type="entry name" value="Galactose-binding domain-like"/>
    <property type="match status" value="1"/>
</dbReference>
<dbReference type="Pfam" id="PF24681">
    <property type="entry name" value="Kelch_KLHDC2_KLHL20_DRC7"/>
    <property type="match status" value="1"/>
</dbReference>
<evidence type="ECO:0000256" key="2">
    <source>
        <dbReference type="ARBA" id="ARBA00022737"/>
    </source>
</evidence>
<keyword evidence="2" id="KW-0677">Repeat</keyword>
<feature type="domain" description="F5/8 type C" evidence="3">
    <location>
        <begin position="1"/>
        <end position="149"/>
    </location>
</feature>
<dbReference type="PANTHER" id="PTHR15526">
    <property type="entry name" value="MUSKELIN"/>
    <property type="match status" value="1"/>
</dbReference>
<dbReference type="PROSITE" id="PS50022">
    <property type="entry name" value="FA58C_3"/>
    <property type="match status" value="1"/>
</dbReference>
<dbReference type="EMBL" id="UFQT01000259">
    <property type="protein sequence ID" value="SSX22520.1"/>
    <property type="molecule type" value="Genomic_DNA"/>
</dbReference>
<keyword evidence="1" id="KW-0880">Kelch repeat</keyword>
<evidence type="ECO:0000313" key="5">
    <source>
        <dbReference type="EMBL" id="SSX22520.1"/>
    </source>
</evidence>
<dbReference type="InterPro" id="IPR008979">
    <property type="entry name" value="Galactose-bd-like_sf"/>
</dbReference>
<dbReference type="PANTHER" id="PTHR15526:SF5">
    <property type="entry name" value="MUSKELIN"/>
    <property type="match status" value="1"/>
</dbReference>
<dbReference type="InterPro" id="IPR015915">
    <property type="entry name" value="Kelch-typ_b-propeller"/>
</dbReference>
<protein>
    <submittedName>
        <fullName evidence="4">CSON006912 protein</fullName>
    </submittedName>
</protein>
<evidence type="ECO:0000256" key="1">
    <source>
        <dbReference type="ARBA" id="ARBA00022441"/>
    </source>
</evidence>
<organism evidence="4">
    <name type="scientific">Culicoides sonorensis</name>
    <name type="common">Biting midge</name>
    <dbReference type="NCBI Taxonomy" id="179676"/>
    <lineage>
        <taxon>Eukaryota</taxon>
        <taxon>Metazoa</taxon>
        <taxon>Ecdysozoa</taxon>
        <taxon>Arthropoda</taxon>
        <taxon>Hexapoda</taxon>
        <taxon>Insecta</taxon>
        <taxon>Pterygota</taxon>
        <taxon>Neoptera</taxon>
        <taxon>Endopterygota</taxon>
        <taxon>Diptera</taxon>
        <taxon>Nematocera</taxon>
        <taxon>Chironomoidea</taxon>
        <taxon>Ceratopogonidae</taxon>
        <taxon>Ceratopogoninae</taxon>
        <taxon>Culicoides</taxon>
        <taxon>Monoculicoides</taxon>
    </lineage>
</organism>